<evidence type="ECO:0000256" key="4">
    <source>
        <dbReference type="ARBA" id="ARBA00023172"/>
    </source>
</evidence>
<dbReference type="STRING" id="1423731.FC81_GL000495"/>
<dbReference type="Gene3D" id="1.10.443.10">
    <property type="entry name" value="Intergrase catalytic core"/>
    <property type="match status" value="1"/>
</dbReference>
<dbReference type="InterPro" id="IPR028259">
    <property type="entry name" value="AP2-like_int_N"/>
</dbReference>
<dbReference type="PATRIC" id="fig|1423731.3.peg.510"/>
<dbReference type="InterPro" id="IPR010998">
    <property type="entry name" value="Integrase_recombinase_N"/>
</dbReference>
<evidence type="ECO:0000313" key="6">
    <source>
        <dbReference type="EMBL" id="KRL00118.1"/>
    </source>
</evidence>
<proteinExistence type="inferred from homology"/>
<keyword evidence="3" id="KW-0238">DNA-binding</keyword>
<reference evidence="6 7" key="1">
    <citation type="journal article" date="2015" name="Genome Announc.">
        <title>Expanding the biotechnology potential of lactobacilli through comparative genomics of 213 strains and associated genera.</title>
        <authorList>
            <person name="Sun Z."/>
            <person name="Harris H.M."/>
            <person name="McCann A."/>
            <person name="Guo C."/>
            <person name="Argimon S."/>
            <person name="Zhang W."/>
            <person name="Yang X."/>
            <person name="Jeffery I.B."/>
            <person name="Cooney J.C."/>
            <person name="Kagawa T.F."/>
            <person name="Liu W."/>
            <person name="Song Y."/>
            <person name="Salvetti E."/>
            <person name="Wrobel A."/>
            <person name="Rasinkangas P."/>
            <person name="Parkhill J."/>
            <person name="Rea M.C."/>
            <person name="O'Sullivan O."/>
            <person name="Ritari J."/>
            <person name="Douillard F.P."/>
            <person name="Paul Ross R."/>
            <person name="Yang R."/>
            <person name="Briner A.E."/>
            <person name="Felis G.E."/>
            <person name="de Vos W.M."/>
            <person name="Barrangou R."/>
            <person name="Klaenhammer T.R."/>
            <person name="Caufield P.W."/>
            <person name="Cui Y."/>
            <person name="Zhang H."/>
            <person name="O'Toole P.W."/>
        </authorList>
    </citation>
    <scope>NUCLEOTIDE SEQUENCE [LARGE SCALE GENOMIC DNA]</scope>
    <source>
        <strain evidence="6 7">DSM 19910</strain>
    </source>
</reference>
<sequence>MKITSYKNKKGETRYKLRVFLGYDPVTGKKYETTRQGFVTRTEAKNKASQLQIEFSSGKLAKKNNTIKTFQELFDLWFESYQTTVKQSTATDCWWLYKRYIKPKFGKLKIEKINVPFCQKAVNYWHKRYRQYRHIKNLTAQILNYAINLEIIDSNPMKKTVVPRPLSKNDNKENFYTHDELKYFFECLDTIGDKRYITFFRLLAYTGLRKSEALSLQWKDIDYKNNSVKIYKTLYFDARAHRVIVQTPKTASSEREIELDAKTISLLKSWRLDQRERLLKSGINSMTSDQFMFTQMETNKLLIPNRVNDWLNWIYKKYPQKKITVHGFRHTHASLLFEAGASIKEVQDRLGHSNSKTTLDIYTHVTQRAKRDTAEKFAKFMDK</sequence>
<dbReference type="RefSeq" id="WP_057746706.1">
    <property type="nucleotide sequence ID" value="NZ_AZEF01000061.1"/>
</dbReference>
<dbReference type="GO" id="GO:0015074">
    <property type="term" value="P:DNA integration"/>
    <property type="evidence" value="ECO:0007669"/>
    <property type="project" value="UniProtKB-KW"/>
</dbReference>
<dbReference type="InterPro" id="IPR002104">
    <property type="entry name" value="Integrase_catalytic"/>
</dbReference>
<dbReference type="InterPro" id="IPR013762">
    <property type="entry name" value="Integrase-like_cat_sf"/>
</dbReference>
<protein>
    <submittedName>
        <fullName evidence="6">Phage integrase</fullName>
    </submittedName>
</protein>
<evidence type="ECO:0000256" key="2">
    <source>
        <dbReference type="ARBA" id="ARBA00022908"/>
    </source>
</evidence>
<dbReference type="Pfam" id="PF14659">
    <property type="entry name" value="Phage_int_SAM_3"/>
    <property type="match status" value="1"/>
</dbReference>
<dbReference type="GO" id="GO:0003677">
    <property type="term" value="F:DNA binding"/>
    <property type="evidence" value="ECO:0007669"/>
    <property type="project" value="UniProtKB-KW"/>
</dbReference>
<dbReference type="Proteomes" id="UP000051621">
    <property type="component" value="Unassembled WGS sequence"/>
</dbReference>
<accession>A0A0R1LWJ4</accession>
<dbReference type="InterPro" id="IPR011010">
    <property type="entry name" value="DNA_brk_join_enz"/>
</dbReference>
<organism evidence="6 7">
    <name type="scientific">Liquorilactobacillus capillatus DSM 19910</name>
    <dbReference type="NCBI Taxonomy" id="1423731"/>
    <lineage>
        <taxon>Bacteria</taxon>
        <taxon>Bacillati</taxon>
        <taxon>Bacillota</taxon>
        <taxon>Bacilli</taxon>
        <taxon>Lactobacillales</taxon>
        <taxon>Lactobacillaceae</taxon>
        <taxon>Liquorilactobacillus</taxon>
    </lineage>
</organism>
<dbReference type="SUPFAM" id="SSF56349">
    <property type="entry name" value="DNA breaking-rejoining enzymes"/>
    <property type="match status" value="1"/>
</dbReference>
<name>A0A0R1LWJ4_9LACO</name>
<dbReference type="InterPro" id="IPR050808">
    <property type="entry name" value="Phage_Integrase"/>
</dbReference>
<comment type="caution">
    <text evidence="6">The sequence shown here is derived from an EMBL/GenBank/DDBJ whole genome shotgun (WGS) entry which is preliminary data.</text>
</comment>
<dbReference type="EMBL" id="AZEF01000061">
    <property type="protein sequence ID" value="KRL00118.1"/>
    <property type="molecule type" value="Genomic_DNA"/>
</dbReference>
<gene>
    <name evidence="6" type="ORF">FC81_GL000495</name>
</gene>
<feature type="domain" description="Tyr recombinase" evidence="5">
    <location>
        <begin position="171"/>
        <end position="375"/>
    </location>
</feature>
<dbReference type="OrthoDB" id="9803188at2"/>
<evidence type="ECO:0000256" key="1">
    <source>
        <dbReference type="ARBA" id="ARBA00008857"/>
    </source>
</evidence>
<dbReference type="Gene3D" id="1.10.150.130">
    <property type="match status" value="1"/>
</dbReference>
<dbReference type="Pfam" id="PF14657">
    <property type="entry name" value="Arm-DNA-bind_4"/>
    <property type="match status" value="1"/>
</dbReference>
<keyword evidence="2" id="KW-0229">DNA integration</keyword>
<dbReference type="Pfam" id="PF00589">
    <property type="entry name" value="Phage_integrase"/>
    <property type="match status" value="1"/>
</dbReference>
<dbReference type="GO" id="GO:0006310">
    <property type="term" value="P:DNA recombination"/>
    <property type="evidence" value="ECO:0007669"/>
    <property type="project" value="UniProtKB-KW"/>
</dbReference>
<dbReference type="AlphaFoldDB" id="A0A0R1LWJ4"/>
<keyword evidence="7" id="KW-1185">Reference proteome</keyword>
<evidence type="ECO:0000256" key="3">
    <source>
        <dbReference type="ARBA" id="ARBA00023125"/>
    </source>
</evidence>
<evidence type="ECO:0000259" key="5">
    <source>
        <dbReference type="PROSITE" id="PS51898"/>
    </source>
</evidence>
<comment type="similarity">
    <text evidence="1">Belongs to the 'phage' integrase family.</text>
</comment>
<dbReference type="CDD" id="cd01189">
    <property type="entry name" value="INT_ICEBs1_C_like"/>
    <property type="match status" value="1"/>
</dbReference>
<dbReference type="PANTHER" id="PTHR30629">
    <property type="entry name" value="PROPHAGE INTEGRASE"/>
    <property type="match status" value="1"/>
</dbReference>
<dbReference type="PROSITE" id="PS51898">
    <property type="entry name" value="TYR_RECOMBINASE"/>
    <property type="match status" value="1"/>
</dbReference>
<dbReference type="InterPro" id="IPR004107">
    <property type="entry name" value="Integrase_SAM-like_N"/>
</dbReference>
<dbReference type="PANTHER" id="PTHR30629:SF2">
    <property type="entry name" value="PROPHAGE INTEGRASE INTS-RELATED"/>
    <property type="match status" value="1"/>
</dbReference>
<evidence type="ECO:0000313" key="7">
    <source>
        <dbReference type="Proteomes" id="UP000051621"/>
    </source>
</evidence>
<keyword evidence="4" id="KW-0233">DNA recombination</keyword>